<dbReference type="AlphaFoldDB" id="A0ABD0Y7G8"/>
<dbReference type="InterPro" id="IPR020234">
    <property type="entry name" value="Mite_allergen_group-7"/>
</dbReference>
<dbReference type="Proteomes" id="UP001558652">
    <property type="component" value="Unassembled WGS sequence"/>
</dbReference>
<dbReference type="Pfam" id="PF16984">
    <property type="entry name" value="Grp7_allergen"/>
    <property type="match status" value="1"/>
</dbReference>
<gene>
    <name evidence="1" type="ORF">AAG570_002416</name>
</gene>
<protein>
    <submittedName>
        <fullName evidence="1">Uncharacterized protein</fullName>
    </submittedName>
</protein>
<evidence type="ECO:0000313" key="1">
    <source>
        <dbReference type="EMBL" id="KAL1123331.1"/>
    </source>
</evidence>
<organism evidence="1 2">
    <name type="scientific">Ranatra chinensis</name>
    <dbReference type="NCBI Taxonomy" id="642074"/>
    <lineage>
        <taxon>Eukaryota</taxon>
        <taxon>Metazoa</taxon>
        <taxon>Ecdysozoa</taxon>
        <taxon>Arthropoda</taxon>
        <taxon>Hexapoda</taxon>
        <taxon>Insecta</taxon>
        <taxon>Pterygota</taxon>
        <taxon>Neoptera</taxon>
        <taxon>Paraneoptera</taxon>
        <taxon>Hemiptera</taxon>
        <taxon>Heteroptera</taxon>
        <taxon>Panheteroptera</taxon>
        <taxon>Nepomorpha</taxon>
        <taxon>Nepidae</taxon>
        <taxon>Ranatrinae</taxon>
        <taxon>Ranatra</taxon>
    </lineage>
</organism>
<reference evidence="1 2" key="1">
    <citation type="submission" date="2024-07" db="EMBL/GenBank/DDBJ databases">
        <title>Chromosome-level genome assembly of the water stick insect Ranatra chinensis (Heteroptera: Nepidae).</title>
        <authorList>
            <person name="Liu X."/>
        </authorList>
    </citation>
    <scope>NUCLEOTIDE SEQUENCE [LARGE SCALE GENOMIC DNA]</scope>
    <source>
        <strain evidence="1">Cailab_2021Rc</strain>
        <tissue evidence="1">Muscle</tissue>
    </source>
</reference>
<accession>A0ABD0Y7G8</accession>
<keyword evidence="2" id="KW-1185">Reference proteome</keyword>
<dbReference type="InterPro" id="IPR038602">
    <property type="entry name" value="Mite_allergen_7_sf"/>
</dbReference>
<sequence>MKVSVVLVVLAVAGGFVLNLDFDGLLDGLLVEMRPVLVEKGLDRIRMPDIEENYRLARFITWNIGGSVKLSDGWLSDLTSLRRSGNITKTDNADGSFKITAAVSVNNLTVRYNTFRYNLSFLRFSDGLTVTCMRNTVQATATVNLNEICDVRLNKVRIMDLGDFKVTTDGSGLMSAIKSKIFTSVMNKNAHNVRVLVNKYVDMALKEIINSTNICTFFME</sequence>
<comment type="caution">
    <text evidence="1">The sequence shown here is derived from an EMBL/GenBank/DDBJ whole genome shotgun (WGS) entry which is preliminary data.</text>
</comment>
<name>A0ABD0Y7G8_9HEMI</name>
<dbReference type="EMBL" id="JBFDAA010000012">
    <property type="protein sequence ID" value="KAL1123331.1"/>
    <property type="molecule type" value="Genomic_DNA"/>
</dbReference>
<dbReference type="Gene3D" id="3.15.10.50">
    <property type="match status" value="1"/>
</dbReference>
<proteinExistence type="predicted"/>
<evidence type="ECO:0000313" key="2">
    <source>
        <dbReference type="Proteomes" id="UP001558652"/>
    </source>
</evidence>